<proteinExistence type="predicted"/>
<dbReference type="RefSeq" id="WP_110311654.1">
    <property type="nucleotide sequence ID" value="NZ_QICL01000022.1"/>
</dbReference>
<evidence type="ECO:0000313" key="4">
    <source>
        <dbReference type="Proteomes" id="UP000247973"/>
    </source>
</evidence>
<evidence type="ECO:0000313" key="3">
    <source>
        <dbReference type="EMBL" id="PXV62111.1"/>
    </source>
</evidence>
<dbReference type="SUPFAM" id="SSF49299">
    <property type="entry name" value="PKD domain"/>
    <property type="match status" value="1"/>
</dbReference>
<feature type="chain" id="PRO_5016150389" description="PKD domain-containing protein" evidence="1">
    <location>
        <begin position="20"/>
        <end position="494"/>
    </location>
</feature>
<dbReference type="InterPro" id="IPR011044">
    <property type="entry name" value="Quino_amine_DH_bsu"/>
</dbReference>
<dbReference type="InterPro" id="IPR000601">
    <property type="entry name" value="PKD_dom"/>
</dbReference>
<keyword evidence="1" id="KW-0732">Signal</keyword>
<comment type="caution">
    <text evidence="3">The sequence shown here is derived from an EMBL/GenBank/DDBJ whole genome shotgun (WGS) entry which is preliminary data.</text>
</comment>
<dbReference type="AlphaFoldDB" id="A0A2V3PSV0"/>
<gene>
    <name evidence="3" type="ORF">CLV62_12266</name>
</gene>
<name>A0A2V3PSV0_9BACT</name>
<evidence type="ECO:0000259" key="2">
    <source>
        <dbReference type="PROSITE" id="PS50093"/>
    </source>
</evidence>
<organism evidence="3 4">
    <name type="scientific">Dysgonomonas alginatilytica</name>
    <dbReference type="NCBI Taxonomy" id="1605892"/>
    <lineage>
        <taxon>Bacteria</taxon>
        <taxon>Pseudomonadati</taxon>
        <taxon>Bacteroidota</taxon>
        <taxon>Bacteroidia</taxon>
        <taxon>Bacteroidales</taxon>
        <taxon>Dysgonomonadaceae</taxon>
        <taxon>Dysgonomonas</taxon>
    </lineage>
</organism>
<reference evidence="3 4" key="1">
    <citation type="submission" date="2018-03" db="EMBL/GenBank/DDBJ databases">
        <title>Genomic Encyclopedia of Archaeal and Bacterial Type Strains, Phase II (KMG-II): from individual species to whole genera.</title>
        <authorList>
            <person name="Goeker M."/>
        </authorList>
    </citation>
    <scope>NUCLEOTIDE SEQUENCE [LARGE SCALE GENOMIC DNA]</scope>
    <source>
        <strain evidence="3 4">DSM 100214</strain>
    </source>
</reference>
<evidence type="ECO:0000256" key="1">
    <source>
        <dbReference type="SAM" id="SignalP"/>
    </source>
</evidence>
<dbReference type="OrthoDB" id="993841at2"/>
<accession>A0A2V3PSV0</accession>
<dbReference type="SUPFAM" id="SSF50969">
    <property type="entry name" value="YVTN repeat-like/Quinoprotein amine dehydrogenase"/>
    <property type="match status" value="1"/>
</dbReference>
<feature type="domain" description="PKD" evidence="2">
    <location>
        <begin position="400"/>
        <end position="467"/>
    </location>
</feature>
<dbReference type="EMBL" id="QICL01000022">
    <property type="protein sequence ID" value="PXV62111.1"/>
    <property type="molecule type" value="Genomic_DNA"/>
</dbReference>
<feature type="signal peptide" evidence="1">
    <location>
        <begin position="1"/>
        <end position="19"/>
    </location>
</feature>
<sequence>MRRISILVLLVLTCLHIQAQKETNWWYFGRNAGLNFNILQSVTSDAGIPTAGMPTSVDGPLNAYEGCFTLSDSDGNLLMSSNGMTVYNKNNVGMFNGAGLLGGDSSTQSGIVVPVPGSPDKFYVISVAAEQGANGITYSTVDMSLESGLGAVTSTKNVKLLAGPTDENIAAIRHANGMDYWLMHRRMQNNILTIYVWAVTSSGIASTPVIYSLSNTPGYGSVTYLGYLKFTSDGSRFASPLRGTGHIVSGVFDTQTGIPSDIQSRRISAVDLNGYSVEFSPSGEQLYLGVWGGTGNYLYQISWDGLRNTTNMAYQYPNQINTLQVSPDGRIYGIRDASKNLFVIMNPEATSGNADVRVFSAFLKGNAAGGLPTFAASFFNAKAKDKSFVCVGNDFKYAVEVSMTGAVADQPTKLEWNFGDGSAKVTQNIVAGTTVYKQTHNYAVTGKYAITITPYKASGIALATVTLPANVVDCVIQTNRMIRTDLLNTAQQKK</sequence>
<dbReference type="PROSITE" id="PS50093">
    <property type="entry name" value="PKD"/>
    <property type="match status" value="1"/>
</dbReference>
<dbReference type="InterPro" id="IPR035986">
    <property type="entry name" value="PKD_dom_sf"/>
</dbReference>
<dbReference type="Gene3D" id="2.60.40.10">
    <property type="entry name" value="Immunoglobulins"/>
    <property type="match status" value="1"/>
</dbReference>
<dbReference type="Proteomes" id="UP000247973">
    <property type="component" value="Unassembled WGS sequence"/>
</dbReference>
<dbReference type="InterPro" id="IPR013783">
    <property type="entry name" value="Ig-like_fold"/>
</dbReference>
<keyword evidence="4" id="KW-1185">Reference proteome</keyword>
<protein>
    <recommendedName>
        <fullName evidence="2">PKD domain-containing protein</fullName>
    </recommendedName>
</protein>